<dbReference type="PANTHER" id="PTHR14237">
    <property type="entry name" value="MOLYBDOPTERIN COFACTOR SULFURASE MOSC"/>
    <property type="match status" value="1"/>
</dbReference>
<dbReference type="InterPro" id="IPR015421">
    <property type="entry name" value="PyrdxlP-dep_Trfase_major"/>
</dbReference>
<gene>
    <name evidence="1" type="ORF">SAY86_004292</name>
</gene>
<dbReference type="PANTHER" id="PTHR14237:SF64">
    <property type="entry name" value="MOLYBDENUM COFACTOR SULFURASE-LIKE PROTEIN"/>
    <property type="match status" value="1"/>
</dbReference>
<organism evidence="1 2">
    <name type="scientific">Trapa natans</name>
    <name type="common">Water chestnut</name>
    <dbReference type="NCBI Taxonomy" id="22666"/>
    <lineage>
        <taxon>Eukaryota</taxon>
        <taxon>Viridiplantae</taxon>
        <taxon>Streptophyta</taxon>
        <taxon>Embryophyta</taxon>
        <taxon>Tracheophyta</taxon>
        <taxon>Spermatophyta</taxon>
        <taxon>Magnoliopsida</taxon>
        <taxon>eudicotyledons</taxon>
        <taxon>Gunneridae</taxon>
        <taxon>Pentapetalae</taxon>
        <taxon>rosids</taxon>
        <taxon>malvids</taxon>
        <taxon>Myrtales</taxon>
        <taxon>Lythraceae</taxon>
        <taxon>Trapa</taxon>
    </lineage>
</organism>
<evidence type="ECO:0008006" key="3">
    <source>
        <dbReference type="Google" id="ProtNLM"/>
    </source>
</evidence>
<keyword evidence="2" id="KW-1185">Reference proteome</keyword>
<proteinExistence type="predicted"/>
<dbReference type="AlphaFoldDB" id="A0AAN7MYG6"/>
<evidence type="ECO:0000313" key="2">
    <source>
        <dbReference type="Proteomes" id="UP001346149"/>
    </source>
</evidence>
<dbReference type="SUPFAM" id="SSF53383">
    <property type="entry name" value="PLP-dependent transferases"/>
    <property type="match status" value="1"/>
</dbReference>
<sequence length="537" mass="60577">MRKACFHGCSFLRDPPQDDPFPSPTALFRSDFAVSAASSLHQPNPAFTNHESLPSLQESFTNFAGAFPQFLETERADLIRDRHYRHLSSAKHVCLDYSTGHGLFSYPQVMGGGTPGGTRTALFDVSYKPVNLGALLTGGGPESELDSTTRKRIMRFMNLSEDDYAMVFASNQSAAFRIVADSYPFRSNRSLLTAYDHENEAVDSMIEISRKRGAKTKSAEFSWPNLSIRSSRLKNTIVGKSSRKSRKKGLFVFPLQSRVSGSRYSYSWMGMARENGWHVLLDACALGPKDMETLGLSLFKPDFLICSFYKVFGDNPTGFACLFVKRSSVQILQCSSDHRVGIASLVPFQEERHEEEEKIEFRALNHADEVGLITINYRGRCLINWLVNALLCLRHPDHTEEYSHPLVKIYGPKVTFERGPAVAFNVFDWKGDRVDPRLVQKLADRFSITLSYGFLRHVWFSDGEYGPEFEEREVVEEEESGGGGGSGICVVTAAVGFLTNFEDVYRAWAFVSRFLDADFVENARWRYTALNQQMIEM</sequence>
<dbReference type="EMBL" id="JAXQNO010000001">
    <property type="protein sequence ID" value="KAK4804475.1"/>
    <property type="molecule type" value="Genomic_DNA"/>
</dbReference>
<dbReference type="InterPro" id="IPR015424">
    <property type="entry name" value="PyrdxlP-dep_Trfase"/>
</dbReference>
<accession>A0AAN7MYG6</accession>
<reference evidence="1 2" key="1">
    <citation type="journal article" date="2023" name="Hortic Res">
        <title>Pangenome of water caltrop reveals structural variations and asymmetric subgenome divergence after allopolyploidization.</title>
        <authorList>
            <person name="Zhang X."/>
            <person name="Chen Y."/>
            <person name="Wang L."/>
            <person name="Yuan Y."/>
            <person name="Fang M."/>
            <person name="Shi L."/>
            <person name="Lu R."/>
            <person name="Comes H.P."/>
            <person name="Ma Y."/>
            <person name="Chen Y."/>
            <person name="Huang G."/>
            <person name="Zhou Y."/>
            <person name="Zheng Z."/>
            <person name="Qiu Y."/>
        </authorList>
    </citation>
    <scope>NUCLEOTIDE SEQUENCE [LARGE SCALE GENOMIC DNA]</scope>
    <source>
        <strain evidence="1">F231</strain>
    </source>
</reference>
<protein>
    <recommendedName>
        <fullName evidence="3">Molybdenum cofactor sulfurase</fullName>
    </recommendedName>
</protein>
<evidence type="ECO:0000313" key="1">
    <source>
        <dbReference type="EMBL" id="KAK4804475.1"/>
    </source>
</evidence>
<name>A0AAN7MYG6_TRANT</name>
<dbReference type="Proteomes" id="UP001346149">
    <property type="component" value="Unassembled WGS sequence"/>
</dbReference>
<dbReference type="Gene3D" id="3.40.640.10">
    <property type="entry name" value="Type I PLP-dependent aspartate aminotransferase-like (Major domain)"/>
    <property type="match status" value="1"/>
</dbReference>
<comment type="caution">
    <text evidence="1">The sequence shown here is derived from an EMBL/GenBank/DDBJ whole genome shotgun (WGS) entry which is preliminary data.</text>
</comment>